<keyword evidence="3" id="KW-1133">Transmembrane helix</keyword>
<dbReference type="CDD" id="cd03590">
    <property type="entry name" value="CLECT_DC-SIGN_like"/>
    <property type="match status" value="1"/>
</dbReference>
<dbReference type="InterPro" id="IPR016186">
    <property type="entry name" value="C-type_lectin-like/link_sf"/>
</dbReference>
<evidence type="ECO:0000256" key="2">
    <source>
        <dbReference type="ARBA" id="ARBA00023157"/>
    </source>
</evidence>
<dbReference type="PROSITE" id="PS50041">
    <property type="entry name" value="C_TYPE_LECTIN_2"/>
    <property type="match status" value="1"/>
</dbReference>
<dbReference type="GeneID" id="121201624"/>
<proteinExistence type="predicted"/>
<dbReference type="InterPro" id="IPR050111">
    <property type="entry name" value="C-type_lectin/snaclec_domain"/>
</dbReference>
<dbReference type="PROSITE" id="PS00615">
    <property type="entry name" value="C_TYPE_LECTIN_1"/>
    <property type="match status" value="1"/>
</dbReference>
<dbReference type="Pfam" id="PF00059">
    <property type="entry name" value="Lectin_C"/>
    <property type="match status" value="1"/>
</dbReference>
<keyword evidence="1" id="KW-0430">Lectin</keyword>
<protein>
    <submittedName>
        <fullName evidence="6">CD209 antigen-like protein E</fullName>
    </submittedName>
</protein>
<dbReference type="InterPro" id="IPR001304">
    <property type="entry name" value="C-type_lectin-like"/>
</dbReference>
<sequence length="304" mass="34457">MSGSNFDGGLNKLICEDDLQNEENPPDADSNPSKREVFMPTLTAERLLVVSLAALAAVLLIIDISLGAHYKKLTARRLPAEDIEHIKEEMLKVQNSSKAAIDTVAAAQSQINTELSRQKETNWEFEHQNKRETEYKAQIEKLTKVITSMRTHLPMLRDGCKHCPVGWILLNSVCYYFSFLDMDGLKTWQKAREFCQMYGGDLAIIDSKDKENATVRHLINNQHVSKTSLASGFWIGLRDLEEEGTWKWLDGKDLVEGYWNDGEPNDLGGEDCGMIYANENFFKAWNDARCSSSMKWICEKAPTP</sequence>
<dbReference type="InterPro" id="IPR016187">
    <property type="entry name" value="CTDL_fold"/>
</dbReference>
<evidence type="ECO:0000256" key="3">
    <source>
        <dbReference type="SAM" id="Phobius"/>
    </source>
</evidence>
<dbReference type="SUPFAM" id="SSF56436">
    <property type="entry name" value="C-type lectin-like"/>
    <property type="match status" value="1"/>
</dbReference>
<keyword evidence="2" id="KW-1015">Disulfide bond</keyword>
<evidence type="ECO:0000313" key="5">
    <source>
        <dbReference type="Proteomes" id="UP000515150"/>
    </source>
</evidence>
<keyword evidence="3" id="KW-0812">Transmembrane</keyword>
<dbReference type="KEGG" id="bspl:121201624"/>
<dbReference type="Proteomes" id="UP000515150">
    <property type="component" value="Chromosome 22"/>
</dbReference>
<accession>A0A6P7LPR5</accession>
<reference evidence="6" key="1">
    <citation type="submission" date="2025-08" db="UniProtKB">
        <authorList>
            <consortium name="RefSeq"/>
        </authorList>
    </citation>
    <scope>IDENTIFICATION</scope>
</reference>
<feature type="transmembrane region" description="Helical" evidence="3">
    <location>
        <begin position="47"/>
        <end position="68"/>
    </location>
</feature>
<dbReference type="Gene3D" id="3.10.100.10">
    <property type="entry name" value="Mannose-Binding Protein A, subunit A"/>
    <property type="match status" value="1"/>
</dbReference>
<dbReference type="OrthoDB" id="2142683at2759"/>
<dbReference type="RefSeq" id="XP_028995989.1">
    <property type="nucleotide sequence ID" value="XM_029140156.3"/>
</dbReference>
<evidence type="ECO:0000259" key="4">
    <source>
        <dbReference type="PROSITE" id="PS50041"/>
    </source>
</evidence>
<dbReference type="PANTHER" id="PTHR22803">
    <property type="entry name" value="MANNOSE, PHOSPHOLIPASE, LECTIN RECEPTOR RELATED"/>
    <property type="match status" value="1"/>
</dbReference>
<evidence type="ECO:0000256" key="1">
    <source>
        <dbReference type="ARBA" id="ARBA00022734"/>
    </source>
</evidence>
<keyword evidence="3" id="KW-0472">Membrane</keyword>
<dbReference type="InterPro" id="IPR033989">
    <property type="entry name" value="CD209-like_CTLD"/>
</dbReference>
<dbReference type="AlphaFoldDB" id="A0A6P7LPR5"/>
<evidence type="ECO:0000313" key="6">
    <source>
        <dbReference type="RefSeq" id="XP_028995989.1"/>
    </source>
</evidence>
<keyword evidence="5" id="KW-1185">Reference proteome</keyword>
<gene>
    <name evidence="6" type="primary">LOC121201624</name>
</gene>
<name>A0A6P7LPR5_BETSP</name>
<organism evidence="5 6">
    <name type="scientific">Betta splendens</name>
    <name type="common">Siamese fighting fish</name>
    <dbReference type="NCBI Taxonomy" id="158456"/>
    <lineage>
        <taxon>Eukaryota</taxon>
        <taxon>Metazoa</taxon>
        <taxon>Chordata</taxon>
        <taxon>Craniata</taxon>
        <taxon>Vertebrata</taxon>
        <taxon>Euteleostomi</taxon>
        <taxon>Actinopterygii</taxon>
        <taxon>Neopterygii</taxon>
        <taxon>Teleostei</taxon>
        <taxon>Neoteleostei</taxon>
        <taxon>Acanthomorphata</taxon>
        <taxon>Anabantaria</taxon>
        <taxon>Anabantiformes</taxon>
        <taxon>Anabantoidei</taxon>
        <taxon>Osphronemidae</taxon>
        <taxon>Betta</taxon>
    </lineage>
</organism>
<feature type="domain" description="C-type lectin" evidence="4">
    <location>
        <begin position="170"/>
        <end position="299"/>
    </location>
</feature>
<dbReference type="SMART" id="SM00034">
    <property type="entry name" value="CLECT"/>
    <property type="match status" value="1"/>
</dbReference>
<dbReference type="InterPro" id="IPR018378">
    <property type="entry name" value="C-type_lectin_CS"/>
</dbReference>
<dbReference type="GO" id="GO:0030246">
    <property type="term" value="F:carbohydrate binding"/>
    <property type="evidence" value="ECO:0007669"/>
    <property type="project" value="UniProtKB-KW"/>
</dbReference>